<dbReference type="GO" id="GO:0004312">
    <property type="term" value="F:fatty acid synthase activity"/>
    <property type="evidence" value="ECO:0007669"/>
    <property type="project" value="TreeGrafter"/>
</dbReference>
<keyword evidence="2" id="KW-0597">Phosphoprotein</keyword>
<evidence type="ECO:0000313" key="5">
    <source>
        <dbReference type="Proteomes" id="UP000294513"/>
    </source>
</evidence>
<dbReference type="AlphaFoldDB" id="A0A4R5C3J7"/>
<name>A0A4R5C3J7_9ACTN</name>
<dbReference type="SMART" id="SM00827">
    <property type="entry name" value="PKS_AT"/>
    <property type="match status" value="1"/>
</dbReference>
<dbReference type="Pfam" id="PF00698">
    <property type="entry name" value="Acyl_transf_1"/>
    <property type="match status" value="1"/>
</dbReference>
<evidence type="ECO:0000259" key="3">
    <source>
        <dbReference type="SMART" id="SM00827"/>
    </source>
</evidence>
<dbReference type="InterPro" id="IPR050091">
    <property type="entry name" value="PKS_NRPS_Biosynth_Enz"/>
</dbReference>
<evidence type="ECO:0000313" key="4">
    <source>
        <dbReference type="EMBL" id="TDD92480.1"/>
    </source>
</evidence>
<keyword evidence="1" id="KW-0596">Phosphopantetheine</keyword>
<dbReference type="InterPro" id="IPR016035">
    <property type="entry name" value="Acyl_Trfase/lysoPLipase"/>
</dbReference>
<dbReference type="EMBL" id="SMKU01000039">
    <property type="protein sequence ID" value="TDD92480.1"/>
    <property type="molecule type" value="Genomic_DNA"/>
</dbReference>
<evidence type="ECO:0000256" key="2">
    <source>
        <dbReference type="ARBA" id="ARBA00022553"/>
    </source>
</evidence>
<organism evidence="4 5">
    <name type="scientific">Actinomadura rubrisoli</name>
    <dbReference type="NCBI Taxonomy" id="2530368"/>
    <lineage>
        <taxon>Bacteria</taxon>
        <taxon>Bacillati</taxon>
        <taxon>Actinomycetota</taxon>
        <taxon>Actinomycetes</taxon>
        <taxon>Streptosporangiales</taxon>
        <taxon>Thermomonosporaceae</taxon>
        <taxon>Actinomadura</taxon>
    </lineage>
</organism>
<feature type="domain" description="Malonyl-CoA:ACP transacylase (MAT)" evidence="3">
    <location>
        <begin position="1"/>
        <end position="118"/>
    </location>
</feature>
<dbReference type="SUPFAM" id="SSF52151">
    <property type="entry name" value="FabD/lysophospholipase-like"/>
    <property type="match status" value="1"/>
</dbReference>
<gene>
    <name evidence="4" type="ORF">E1298_10695</name>
</gene>
<sequence>MVSLAELWRSHGIHPDAVVGHSQGEIAAACVAGALSLDDGARVVALRSRTLEALAGQGGMISIALPAHQLNDHLTSGELSIATINGPNSTVVSGTIPALSTLADQLTEQDIRVRWIPV</sequence>
<dbReference type="PANTHER" id="PTHR43775">
    <property type="entry name" value="FATTY ACID SYNTHASE"/>
    <property type="match status" value="1"/>
</dbReference>
<keyword evidence="4" id="KW-0808">Transferase</keyword>
<keyword evidence="5" id="KW-1185">Reference proteome</keyword>
<proteinExistence type="predicted"/>
<reference evidence="4 5" key="1">
    <citation type="submission" date="2019-03" db="EMBL/GenBank/DDBJ databases">
        <title>Draft genome sequences of novel Actinobacteria.</title>
        <authorList>
            <person name="Sahin N."/>
            <person name="Ay H."/>
            <person name="Saygin H."/>
        </authorList>
    </citation>
    <scope>NUCLEOTIDE SEQUENCE [LARGE SCALE GENOMIC DNA]</scope>
    <source>
        <strain evidence="4 5">H3C3</strain>
    </source>
</reference>
<accession>A0A4R5C3J7</accession>
<dbReference type="Proteomes" id="UP000294513">
    <property type="component" value="Unassembled WGS sequence"/>
</dbReference>
<dbReference type="Gene3D" id="3.40.366.10">
    <property type="entry name" value="Malonyl-Coenzyme A Acyl Carrier Protein, domain 2"/>
    <property type="match status" value="1"/>
</dbReference>
<evidence type="ECO:0000256" key="1">
    <source>
        <dbReference type="ARBA" id="ARBA00022450"/>
    </source>
</evidence>
<dbReference type="OrthoDB" id="4537517at2"/>
<keyword evidence="4" id="KW-0012">Acyltransferase</keyword>
<dbReference type="PANTHER" id="PTHR43775:SF37">
    <property type="entry name" value="SI:DKEY-61P9.11"/>
    <property type="match status" value="1"/>
</dbReference>
<dbReference type="InterPro" id="IPR001227">
    <property type="entry name" value="Ac_transferase_dom_sf"/>
</dbReference>
<dbReference type="InterPro" id="IPR014043">
    <property type="entry name" value="Acyl_transferase_dom"/>
</dbReference>
<feature type="non-terminal residue" evidence="4">
    <location>
        <position position="118"/>
    </location>
</feature>
<dbReference type="GO" id="GO:0006633">
    <property type="term" value="P:fatty acid biosynthetic process"/>
    <property type="evidence" value="ECO:0007669"/>
    <property type="project" value="TreeGrafter"/>
</dbReference>
<protein>
    <submittedName>
        <fullName evidence="4">Acyltransferase domain-containing protein</fullName>
    </submittedName>
</protein>
<comment type="caution">
    <text evidence="4">The sequence shown here is derived from an EMBL/GenBank/DDBJ whole genome shotgun (WGS) entry which is preliminary data.</text>
</comment>